<evidence type="ECO:0008006" key="3">
    <source>
        <dbReference type="Google" id="ProtNLM"/>
    </source>
</evidence>
<dbReference type="RefSeq" id="WP_121988964.1">
    <property type="nucleotide sequence ID" value="NZ_OUNR01000012.1"/>
</dbReference>
<proteinExistence type="predicted"/>
<protein>
    <recommendedName>
        <fullName evidence="3">6-phosphogluconate dehydrogenase</fullName>
    </recommendedName>
</protein>
<accession>A0A330L4B0</accession>
<organism evidence="1 2">
    <name type="scientific">Nitrospira lenta</name>
    <dbReference type="NCBI Taxonomy" id="1436998"/>
    <lineage>
        <taxon>Bacteria</taxon>
        <taxon>Pseudomonadati</taxon>
        <taxon>Nitrospirota</taxon>
        <taxon>Nitrospiria</taxon>
        <taxon>Nitrospirales</taxon>
        <taxon>Nitrospiraceae</taxon>
        <taxon>Nitrospira</taxon>
    </lineage>
</organism>
<reference evidence="2" key="1">
    <citation type="submission" date="2018-04" db="EMBL/GenBank/DDBJ databases">
        <authorList>
            <person name="Lucker S."/>
            <person name="Sakoula D."/>
        </authorList>
    </citation>
    <scope>NUCLEOTIDE SEQUENCE [LARGE SCALE GENOMIC DNA]</scope>
</reference>
<dbReference type="Proteomes" id="UP000248168">
    <property type="component" value="Unassembled WGS sequence"/>
</dbReference>
<dbReference type="OrthoDB" id="9794557at2"/>
<dbReference type="AlphaFoldDB" id="A0A330L4B0"/>
<evidence type="ECO:0000313" key="2">
    <source>
        <dbReference type="Proteomes" id="UP000248168"/>
    </source>
</evidence>
<gene>
    <name evidence="1" type="ORF">NITLEN_20233</name>
</gene>
<evidence type="ECO:0000313" key="1">
    <source>
        <dbReference type="EMBL" id="SPP64593.1"/>
    </source>
</evidence>
<sequence>MKFLRPRFLLTLLLFLGAAYLLIAFNLSYSDGSRAGYIQKFSQKGWVCKTYEGELAMTTVPGVAPVLWSFTVQDGQVAAELEKVLGKRVVLHYKEYRYLPTTCFGETDYFVDRIEIQE</sequence>
<name>A0A330L4B0_9BACT</name>
<keyword evidence="2" id="KW-1185">Reference proteome</keyword>
<dbReference type="EMBL" id="OUNR01000012">
    <property type="protein sequence ID" value="SPP64593.1"/>
    <property type="molecule type" value="Genomic_DNA"/>
</dbReference>
<dbReference type="InParanoid" id="A0A330L4B0"/>